<evidence type="ECO:0000313" key="4">
    <source>
        <dbReference type="Proteomes" id="UP000827892"/>
    </source>
</evidence>
<dbReference type="AlphaFoldDB" id="A0AAE9IMX2"/>
<feature type="domain" description="C2H2-type" evidence="2">
    <location>
        <begin position="86"/>
        <end position="107"/>
    </location>
</feature>
<dbReference type="Proteomes" id="UP000827892">
    <property type="component" value="Chromosome III"/>
</dbReference>
<name>A0AAE9IMX2_CAEBR</name>
<feature type="region of interest" description="Disordered" evidence="1">
    <location>
        <begin position="1"/>
        <end position="80"/>
    </location>
</feature>
<dbReference type="PROSITE" id="PS00028">
    <property type="entry name" value="ZINC_FINGER_C2H2_1"/>
    <property type="match status" value="1"/>
</dbReference>
<feature type="compositionally biased region" description="Basic residues" evidence="1">
    <location>
        <begin position="24"/>
        <end position="39"/>
    </location>
</feature>
<evidence type="ECO:0000313" key="3">
    <source>
        <dbReference type="EMBL" id="ULT98700.1"/>
    </source>
</evidence>
<sequence length="257" mass="29589">MSSSDSEEEWETSRRRGGKNQSEKKKKPTKSSKMHKSRSRSPITRRESPKSRESRSSSRGTFDGIDDPSPPSAVLRRSSSPPYFSCGQCRRTFDTVREISEHEIRDHESQIVCFHCEKKSITVDHLASHTKHRHPPKPVMCAYCQEPFGKSAELMTNSDWKQFRDHIEREAIRKRMYRYGTTPDTTSGQALRGVGACPHGPPVKCRNFPQCPGYKCIYSHNLCRYASTCNKTTCPFDHPDRPRTCMNCISDMRIRRN</sequence>
<dbReference type="EMBL" id="CP090893">
    <property type="protein sequence ID" value="ULT98700.1"/>
    <property type="molecule type" value="Genomic_DNA"/>
</dbReference>
<dbReference type="Gene3D" id="3.30.160.60">
    <property type="entry name" value="Classic Zinc Finger"/>
    <property type="match status" value="1"/>
</dbReference>
<dbReference type="Gene3D" id="4.10.1000.40">
    <property type="match status" value="1"/>
</dbReference>
<dbReference type="SMART" id="SM00355">
    <property type="entry name" value="ZnF_C2H2"/>
    <property type="match status" value="2"/>
</dbReference>
<feature type="compositionally biased region" description="Acidic residues" evidence="1">
    <location>
        <begin position="1"/>
        <end position="10"/>
    </location>
</feature>
<protein>
    <recommendedName>
        <fullName evidence="2">C2H2-type domain-containing protein</fullName>
    </recommendedName>
</protein>
<evidence type="ECO:0000259" key="2">
    <source>
        <dbReference type="PROSITE" id="PS00028"/>
    </source>
</evidence>
<gene>
    <name evidence="3" type="ORF">L3Y34_000221</name>
</gene>
<accession>A0AAE9IMX2</accession>
<dbReference type="InterPro" id="IPR013087">
    <property type="entry name" value="Znf_C2H2_type"/>
</dbReference>
<reference evidence="3 4" key="1">
    <citation type="submission" date="2022-05" db="EMBL/GenBank/DDBJ databases">
        <title>Chromosome-level reference genomes for two strains of Caenorhabditis briggsae: an improved platform for comparative genomics.</title>
        <authorList>
            <person name="Stevens L."/>
            <person name="Andersen E.C."/>
        </authorList>
    </citation>
    <scope>NUCLEOTIDE SEQUENCE [LARGE SCALE GENOMIC DNA]</scope>
    <source>
        <strain evidence="3">QX1410_ONT</strain>
        <tissue evidence="3">Whole-organism</tissue>
    </source>
</reference>
<feature type="compositionally biased region" description="Basic and acidic residues" evidence="1">
    <location>
        <begin position="44"/>
        <end position="56"/>
    </location>
</feature>
<proteinExistence type="predicted"/>
<evidence type="ECO:0000256" key="1">
    <source>
        <dbReference type="SAM" id="MobiDB-lite"/>
    </source>
</evidence>
<organism evidence="3 4">
    <name type="scientific">Caenorhabditis briggsae</name>
    <dbReference type="NCBI Taxonomy" id="6238"/>
    <lineage>
        <taxon>Eukaryota</taxon>
        <taxon>Metazoa</taxon>
        <taxon>Ecdysozoa</taxon>
        <taxon>Nematoda</taxon>
        <taxon>Chromadorea</taxon>
        <taxon>Rhabditida</taxon>
        <taxon>Rhabditina</taxon>
        <taxon>Rhabditomorpha</taxon>
        <taxon>Rhabditoidea</taxon>
        <taxon>Rhabditidae</taxon>
        <taxon>Peloderinae</taxon>
        <taxon>Caenorhabditis</taxon>
    </lineage>
</organism>